<keyword evidence="5 12" id="KW-0457">Lysine biosynthesis</keyword>
<dbReference type="PANTHER" id="PTHR43727">
    <property type="entry name" value="DIAMINOPIMELATE DECARBOXYLASE"/>
    <property type="match status" value="1"/>
</dbReference>
<dbReference type="HAMAP" id="MF_02120">
    <property type="entry name" value="LysA"/>
    <property type="match status" value="1"/>
</dbReference>
<feature type="binding site" evidence="12">
    <location>
        <position position="389"/>
    </location>
    <ligand>
        <name>substrate</name>
    </ligand>
</feature>
<reference evidence="16 17" key="1">
    <citation type="submission" date="2019-03" db="EMBL/GenBank/DDBJ databases">
        <title>Genomic Encyclopedia of Type Strains, Phase IV (KMG-IV): sequencing the most valuable type-strain genomes for metagenomic binning, comparative biology and taxonomic classification.</title>
        <authorList>
            <person name="Goeker M."/>
        </authorList>
    </citation>
    <scope>NUCLEOTIDE SEQUENCE [LARGE SCALE GENOMIC DNA]</scope>
    <source>
        <strain evidence="16 17">DSM 23802</strain>
    </source>
</reference>
<feature type="binding site" evidence="12">
    <location>
        <position position="389"/>
    </location>
    <ligand>
        <name>pyridoxal 5'-phosphate</name>
        <dbReference type="ChEBI" id="CHEBI:597326"/>
    </ligand>
</feature>
<keyword evidence="17" id="KW-1185">Reference proteome</keyword>
<feature type="binding site" evidence="12">
    <location>
        <position position="247"/>
    </location>
    <ligand>
        <name>pyridoxal 5'-phosphate</name>
        <dbReference type="ChEBI" id="CHEBI:597326"/>
    </ligand>
</feature>
<evidence type="ECO:0000256" key="2">
    <source>
        <dbReference type="ARBA" id="ARBA00022605"/>
    </source>
</evidence>
<evidence type="ECO:0000256" key="14">
    <source>
        <dbReference type="RuleBase" id="RU003738"/>
    </source>
</evidence>
<dbReference type="AlphaFoldDB" id="A0A4R3KKQ6"/>
<evidence type="ECO:0000256" key="1">
    <source>
        <dbReference type="ARBA" id="ARBA00001933"/>
    </source>
</evidence>
<feature type="binding site" evidence="12">
    <location>
        <position position="361"/>
    </location>
    <ligand>
        <name>substrate</name>
    </ligand>
</feature>
<dbReference type="InterPro" id="IPR000183">
    <property type="entry name" value="Orn/DAP/Arg_de-COase"/>
</dbReference>
<organism evidence="16 17">
    <name type="scientific">Tepidibacillus fermentans</name>
    <dbReference type="NCBI Taxonomy" id="1281767"/>
    <lineage>
        <taxon>Bacteria</taxon>
        <taxon>Bacillati</taxon>
        <taxon>Bacillota</taxon>
        <taxon>Bacilli</taxon>
        <taxon>Bacillales</taxon>
        <taxon>Bacillaceae</taxon>
        <taxon>Tepidibacillus</taxon>
    </lineage>
</organism>
<dbReference type="PRINTS" id="PR01181">
    <property type="entry name" value="DAPDCRBXLASE"/>
</dbReference>
<comment type="pathway">
    <text evidence="8 12 14">Amino-acid biosynthesis; L-lysine biosynthesis via DAP pathway; L-lysine from DL-2,6-diaminopimelate: step 1/1.</text>
</comment>
<evidence type="ECO:0000256" key="9">
    <source>
        <dbReference type="ARBA" id="ARBA00060983"/>
    </source>
</evidence>
<evidence type="ECO:0000256" key="6">
    <source>
        <dbReference type="ARBA" id="ARBA00023239"/>
    </source>
</evidence>
<feature type="binding site" evidence="12">
    <location>
        <begin position="289"/>
        <end position="292"/>
    </location>
    <ligand>
        <name>pyridoxal 5'-phosphate</name>
        <dbReference type="ChEBI" id="CHEBI:597326"/>
    </ligand>
</feature>
<protein>
    <recommendedName>
        <fullName evidence="11 12">Diaminopimelate decarboxylase</fullName>
        <shortName evidence="12">DAP decarboxylase</shortName>
        <shortName evidence="12">DAPDC</shortName>
        <ecNumber evidence="10 12">4.1.1.20</ecNumber>
    </recommendedName>
</protein>
<dbReference type="EC" id="4.1.1.20" evidence="10 12"/>
<evidence type="ECO:0000259" key="15">
    <source>
        <dbReference type="Pfam" id="PF02784"/>
    </source>
</evidence>
<keyword evidence="6 12" id="KW-0456">Lyase</keyword>
<dbReference type="GO" id="GO:0030170">
    <property type="term" value="F:pyridoxal phosphate binding"/>
    <property type="evidence" value="ECO:0007669"/>
    <property type="project" value="UniProtKB-UniRule"/>
</dbReference>
<dbReference type="Gene3D" id="3.20.20.10">
    <property type="entry name" value="Alanine racemase"/>
    <property type="match status" value="1"/>
</dbReference>
<dbReference type="EMBL" id="SMAB01000002">
    <property type="protein sequence ID" value="TCS84092.1"/>
    <property type="molecule type" value="Genomic_DNA"/>
</dbReference>
<comment type="function">
    <text evidence="12">Specifically catalyzes the decarboxylation of meso-diaminopimelate (meso-DAP) to L-lysine.</text>
</comment>
<feature type="modified residue" description="N6-(pyridoxal phosphate)lysine" evidence="12 13">
    <location>
        <position position="66"/>
    </location>
</feature>
<evidence type="ECO:0000256" key="8">
    <source>
        <dbReference type="ARBA" id="ARBA00060643"/>
    </source>
</evidence>
<dbReference type="PANTHER" id="PTHR43727:SF2">
    <property type="entry name" value="GROUP IV DECARBOXYLASE"/>
    <property type="match status" value="1"/>
</dbReference>
<dbReference type="SUPFAM" id="SSF51419">
    <property type="entry name" value="PLP-binding barrel"/>
    <property type="match status" value="1"/>
</dbReference>
<keyword evidence="2 12" id="KW-0028">Amino-acid biosynthesis</keyword>
<dbReference type="CDD" id="cd06828">
    <property type="entry name" value="PLPDE_III_DapDC"/>
    <property type="match status" value="1"/>
</dbReference>
<comment type="caution">
    <text evidence="16">The sequence shown here is derived from an EMBL/GenBank/DDBJ whole genome shotgun (WGS) entry which is preliminary data.</text>
</comment>
<dbReference type="InterPro" id="IPR022644">
    <property type="entry name" value="De-COase2_N"/>
</dbReference>
<evidence type="ECO:0000256" key="7">
    <source>
        <dbReference type="ARBA" id="ARBA00050464"/>
    </source>
</evidence>
<dbReference type="FunFam" id="3.20.20.10:FF:000003">
    <property type="entry name" value="Diaminopimelate decarboxylase"/>
    <property type="match status" value="1"/>
</dbReference>
<dbReference type="InterPro" id="IPR002986">
    <property type="entry name" value="DAP_deCOOHase_LysA"/>
</dbReference>
<dbReference type="PRINTS" id="PR01179">
    <property type="entry name" value="ODADCRBXLASE"/>
</dbReference>
<dbReference type="InterPro" id="IPR029066">
    <property type="entry name" value="PLP-binding_barrel"/>
</dbReference>
<evidence type="ECO:0000313" key="17">
    <source>
        <dbReference type="Proteomes" id="UP000295788"/>
    </source>
</evidence>
<dbReference type="RefSeq" id="WP_132766954.1">
    <property type="nucleotide sequence ID" value="NZ_SMAB01000002.1"/>
</dbReference>
<sequence>MYFTGTSRINEKQHLEIGGVDTVELAKQFGTPLYVLDEWEIRRRMREFVSTFQELDVSAQVAYASKALCTKTLCYLANEEGLSLDVVSGGELYTALASGFPKERIHFHGNNKTMEEIEMAIDNEIGAFVIDNFYEIELIERIAREKGKVVNALIRVSPGIEAHTHEYIQTGQEDSKFGFNLIDQALQATERVYHSKQIKLLGFHFHIGSQIFDMNGFDKAIERVADFYQLLKEQFQMEFSILNTGGGFGIHYTDEDQPLTIRSYVQTLVEMVQKHFTMRNLAFPEIWIEPGRSIIGEAGTTLYTIGSNKTIPHIRKYVAVDGGMMDNPRPALYQAKYDAVIANKMNNNHKEKVSIAGKACESGDMLIWDIELSQPEPGDILAVFSTGAYNYSMASNYNRVPRPAMVLVGDGKADLIVRRETYDDIIQYDIVPERFEAKKAIQSK</sequence>
<accession>A0A4R3KKQ6</accession>
<dbReference type="Gene3D" id="2.40.37.10">
    <property type="entry name" value="Lyase, Ornithine Decarboxylase, Chain A, domain 1"/>
    <property type="match status" value="1"/>
</dbReference>
<evidence type="ECO:0000256" key="4">
    <source>
        <dbReference type="ARBA" id="ARBA00022898"/>
    </source>
</evidence>
<dbReference type="OrthoDB" id="9802241at2"/>
<dbReference type="UniPathway" id="UPA00034">
    <property type="reaction ID" value="UER00027"/>
</dbReference>
<keyword evidence="3 12" id="KW-0210">Decarboxylase</keyword>
<evidence type="ECO:0000256" key="11">
    <source>
        <dbReference type="ARBA" id="ARBA00074972"/>
    </source>
</evidence>
<comment type="similarity">
    <text evidence="9 12">Belongs to the Orn/Lys/Arg decarboxylase class-II family. LysA subfamily.</text>
</comment>
<evidence type="ECO:0000256" key="13">
    <source>
        <dbReference type="PIRSR" id="PIRSR600183-50"/>
    </source>
</evidence>
<dbReference type="Pfam" id="PF02784">
    <property type="entry name" value="Orn_Arg_deC_N"/>
    <property type="match status" value="1"/>
</dbReference>
<feature type="binding site" evidence="12">
    <location>
        <position position="292"/>
    </location>
    <ligand>
        <name>substrate</name>
    </ligand>
</feature>
<evidence type="ECO:0000313" key="16">
    <source>
        <dbReference type="EMBL" id="TCS84092.1"/>
    </source>
</evidence>
<name>A0A4R3KKQ6_9BACI</name>
<dbReference type="FunFam" id="2.40.37.10:FF:000003">
    <property type="entry name" value="Diaminopimelate decarboxylase"/>
    <property type="match status" value="1"/>
</dbReference>
<evidence type="ECO:0000256" key="10">
    <source>
        <dbReference type="ARBA" id="ARBA00066427"/>
    </source>
</evidence>
<dbReference type="GO" id="GO:0009089">
    <property type="term" value="P:lysine biosynthetic process via diaminopimelate"/>
    <property type="evidence" value="ECO:0007669"/>
    <property type="project" value="UniProtKB-UniRule"/>
</dbReference>
<feature type="domain" description="Orn/DAP/Arg decarboxylase 2 N-terminal" evidence="15">
    <location>
        <begin position="40"/>
        <end position="295"/>
    </location>
</feature>
<feature type="active site" description="Proton donor" evidence="13">
    <location>
        <position position="360"/>
    </location>
</feature>
<evidence type="ECO:0000256" key="12">
    <source>
        <dbReference type="HAMAP-Rule" id="MF_02120"/>
    </source>
</evidence>
<gene>
    <name evidence="12" type="primary">lysA</name>
    <name evidence="16" type="ORF">EDD72_102133</name>
</gene>
<evidence type="ECO:0000256" key="3">
    <source>
        <dbReference type="ARBA" id="ARBA00022793"/>
    </source>
</evidence>
<comment type="subunit">
    <text evidence="12">Homodimer.</text>
</comment>
<dbReference type="InterPro" id="IPR009006">
    <property type="entry name" value="Ala_racemase/Decarboxylase_C"/>
</dbReference>
<dbReference type="SUPFAM" id="SSF50621">
    <property type="entry name" value="Alanine racemase C-terminal domain-like"/>
    <property type="match status" value="1"/>
</dbReference>
<feature type="binding site" evidence="12">
    <location>
        <position position="333"/>
    </location>
    <ligand>
        <name>substrate</name>
    </ligand>
</feature>
<feature type="binding site" evidence="12">
    <location>
        <position position="329"/>
    </location>
    <ligand>
        <name>substrate</name>
    </ligand>
</feature>
<dbReference type="NCBIfam" id="TIGR01048">
    <property type="entry name" value="lysA"/>
    <property type="match status" value="1"/>
</dbReference>
<keyword evidence="4 12" id="KW-0663">Pyridoxal phosphate</keyword>
<proteinExistence type="inferred from homology"/>
<comment type="catalytic activity">
    <reaction evidence="7 12 14">
        <text>meso-2,6-diaminopimelate + H(+) = L-lysine + CO2</text>
        <dbReference type="Rhea" id="RHEA:15101"/>
        <dbReference type="ChEBI" id="CHEBI:15378"/>
        <dbReference type="ChEBI" id="CHEBI:16526"/>
        <dbReference type="ChEBI" id="CHEBI:32551"/>
        <dbReference type="ChEBI" id="CHEBI:57791"/>
        <dbReference type="EC" id="4.1.1.20"/>
    </reaction>
</comment>
<dbReference type="GO" id="GO:0008836">
    <property type="term" value="F:diaminopimelate decarboxylase activity"/>
    <property type="evidence" value="ECO:0007669"/>
    <property type="project" value="UniProtKB-UniRule"/>
</dbReference>
<dbReference type="Proteomes" id="UP000295788">
    <property type="component" value="Unassembled WGS sequence"/>
</dbReference>
<evidence type="ECO:0000256" key="5">
    <source>
        <dbReference type="ARBA" id="ARBA00023154"/>
    </source>
</evidence>
<comment type="cofactor">
    <cofactor evidence="1 12 13 14">
        <name>pyridoxal 5'-phosphate</name>
        <dbReference type="ChEBI" id="CHEBI:597326"/>
    </cofactor>
</comment>